<proteinExistence type="predicted"/>
<keyword evidence="1" id="KW-0472">Membrane</keyword>
<protein>
    <submittedName>
        <fullName evidence="2">Uncharacterized protein</fullName>
    </submittedName>
</protein>
<gene>
    <name evidence="2" type="ORF">GCM10011609_30240</name>
</gene>
<feature type="transmembrane region" description="Helical" evidence="1">
    <location>
        <begin position="6"/>
        <end position="30"/>
    </location>
</feature>
<evidence type="ECO:0000256" key="1">
    <source>
        <dbReference type="SAM" id="Phobius"/>
    </source>
</evidence>
<evidence type="ECO:0000313" key="2">
    <source>
        <dbReference type="EMBL" id="GGM90998.1"/>
    </source>
</evidence>
<dbReference type="Proteomes" id="UP000597656">
    <property type="component" value="Unassembled WGS sequence"/>
</dbReference>
<comment type="caution">
    <text evidence="2">The sequence shown here is derived from an EMBL/GenBank/DDBJ whole genome shotgun (WGS) entry which is preliminary data.</text>
</comment>
<accession>A0ABQ2HV88</accession>
<keyword evidence="3" id="KW-1185">Reference proteome</keyword>
<keyword evidence="1" id="KW-1133">Transmembrane helix</keyword>
<reference evidence="3" key="1">
    <citation type="journal article" date="2019" name="Int. J. Syst. Evol. Microbiol.">
        <title>The Global Catalogue of Microorganisms (GCM) 10K type strain sequencing project: providing services to taxonomists for standard genome sequencing and annotation.</title>
        <authorList>
            <consortium name="The Broad Institute Genomics Platform"/>
            <consortium name="The Broad Institute Genome Sequencing Center for Infectious Disease"/>
            <person name="Wu L."/>
            <person name="Ma J."/>
        </authorList>
    </citation>
    <scope>NUCLEOTIDE SEQUENCE [LARGE SCALE GENOMIC DNA]</scope>
    <source>
        <strain evidence="3">CGMCC 4.7319</strain>
    </source>
</reference>
<dbReference type="RefSeq" id="WP_189155283.1">
    <property type="nucleotide sequence ID" value="NZ_BMNC01000003.1"/>
</dbReference>
<dbReference type="EMBL" id="BMNC01000003">
    <property type="protein sequence ID" value="GGM90998.1"/>
    <property type="molecule type" value="Genomic_DNA"/>
</dbReference>
<keyword evidence="1" id="KW-0812">Transmembrane</keyword>
<evidence type="ECO:0000313" key="3">
    <source>
        <dbReference type="Proteomes" id="UP000597656"/>
    </source>
</evidence>
<sequence length="231" mass="25376">MSWTSTVPVIASSVSAIAGSAGAIVAATALRKNREDQARRDAAGLHASARVVICQVDLEGDDSGHEPDQRNGHPDSQFTIKVANSSAHPYYAVVSSIYVPARGKRYAAYVNMVPADEARYARLFGADGCDTVALPNDALVDTTFIDSQGRGWHRDSHGVLRRRQISRQWRDAQLWDRPHRGLALHRMSEVVMRNAAGHEVHGVRDWNNVEVDVTPFRPSLTDRDVENAISA</sequence>
<organism evidence="2 3">
    <name type="scientific">Lentzea pudingi</name>
    <dbReference type="NCBI Taxonomy" id="1789439"/>
    <lineage>
        <taxon>Bacteria</taxon>
        <taxon>Bacillati</taxon>
        <taxon>Actinomycetota</taxon>
        <taxon>Actinomycetes</taxon>
        <taxon>Pseudonocardiales</taxon>
        <taxon>Pseudonocardiaceae</taxon>
        <taxon>Lentzea</taxon>
    </lineage>
</organism>
<name>A0ABQ2HV88_9PSEU</name>